<feature type="domain" description="RNase H type-1" evidence="2">
    <location>
        <begin position="1"/>
        <end position="75"/>
    </location>
</feature>
<sequence length="372" mass="42103">LYITSDSQYAINAITHHADKWIDMGFTNIGNADVLRALYAELKHARARIYLRKVKGHSNDEGNDGADLEANRGANKDTPDIIDISTGSQIKKLGAAARSITQATAYQHIRNIKHKTERRRTHLMVEMTKATIMEASGIEPTAQAIWRSLQKRKGTALSLKFAAFAWRGLHDSHKVGKFWEHITAVRDTHMPCRSCGVPEESMSHILTECSVSGQETIWKLARKAWEHTNLDFPNITLGLILGIGTLQIKDTDGKVLDGRTRLIQILVSESAYLAWLIRCEYRIGRGEDESQKHTTQEIEARWLTTLSRRLRLDWAMTNTLTFGRKALRKSVFKRTWSDIASRKSRTSLRSDIVGRGVLVGRTANRRPPGRNR</sequence>
<dbReference type="GO" id="GO:0003676">
    <property type="term" value="F:nucleic acid binding"/>
    <property type="evidence" value="ECO:0007669"/>
    <property type="project" value="InterPro"/>
</dbReference>
<dbReference type="Proteomes" id="UP000521943">
    <property type="component" value="Unassembled WGS sequence"/>
</dbReference>
<dbReference type="GO" id="GO:0004523">
    <property type="term" value="F:RNA-DNA hybrid ribonuclease activity"/>
    <property type="evidence" value="ECO:0007669"/>
    <property type="project" value="InterPro"/>
</dbReference>
<keyword evidence="4" id="KW-1185">Reference proteome</keyword>
<evidence type="ECO:0000259" key="2">
    <source>
        <dbReference type="PROSITE" id="PS50879"/>
    </source>
</evidence>
<name>A0A8H6MCD4_9AGAR</name>
<feature type="region of interest" description="Disordered" evidence="1">
    <location>
        <begin position="60"/>
        <end position="80"/>
    </location>
</feature>
<dbReference type="OrthoDB" id="3253907at2759"/>
<accession>A0A8H6MCD4</accession>
<proteinExistence type="predicted"/>
<comment type="caution">
    <text evidence="3">The sequence shown here is derived from an EMBL/GenBank/DDBJ whole genome shotgun (WGS) entry which is preliminary data.</text>
</comment>
<dbReference type="AlphaFoldDB" id="A0A8H6MCD4"/>
<evidence type="ECO:0000313" key="4">
    <source>
        <dbReference type="Proteomes" id="UP000521943"/>
    </source>
</evidence>
<evidence type="ECO:0000256" key="1">
    <source>
        <dbReference type="SAM" id="MobiDB-lite"/>
    </source>
</evidence>
<dbReference type="InterPro" id="IPR012337">
    <property type="entry name" value="RNaseH-like_sf"/>
</dbReference>
<protein>
    <recommendedName>
        <fullName evidence="2">RNase H type-1 domain-containing protein</fullName>
    </recommendedName>
</protein>
<dbReference type="InterPro" id="IPR002156">
    <property type="entry name" value="RNaseH_domain"/>
</dbReference>
<reference evidence="3 4" key="1">
    <citation type="submission" date="2020-07" db="EMBL/GenBank/DDBJ databases">
        <title>Comparative genomics of pyrophilous fungi reveals a link between fire events and developmental genes.</title>
        <authorList>
            <consortium name="DOE Joint Genome Institute"/>
            <person name="Steindorff A.S."/>
            <person name="Carver A."/>
            <person name="Calhoun S."/>
            <person name="Stillman K."/>
            <person name="Liu H."/>
            <person name="Lipzen A."/>
            <person name="Pangilinan J."/>
            <person name="Labutti K."/>
            <person name="Bruns T.D."/>
            <person name="Grigoriev I.V."/>
        </authorList>
    </citation>
    <scope>NUCLEOTIDE SEQUENCE [LARGE SCALE GENOMIC DNA]</scope>
    <source>
        <strain evidence="3 4">CBS 144469</strain>
    </source>
</reference>
<feature type="non-terminal residue" evidence="3">
    <location>
        <position position="1"/>
    </location>
</feature>
<organism evidence="3 4">
    <name type="scientific">Ephemerocybe angulata</name>
    <dbReference type="NCBI Taxonomy" id="980116"/>
    <lineage>
        <taxon>Eukaryota</taxon>
        <taxon>Fungi</taxon>
        <taxon>Dikarya</taxon>
        <taxon>Basidiomycota</taxon>
        <taxon>Agaricomycotina</taxon>
        <taxon>Agaricomycetes</taxon>
        <taxon>Agaricomycetidae</taxon>
        <taxon>Agaricales</taxon>
        <taxon>Agaricineae</taxon>
        <taxon>Psathyrellaceae</taxon>
        <taxon>Ephemerocybe</taxon>
    </lineage>
</organism>
<evidence type="ECO:0000313" key="3">
    <source>
        <dbReference type="EMBL" id="KAF6758942.1"/>
    </source>
</evidence>
<dbReference type="Gene3D" id="3.30.420.10">
    <property type="entry name" value="Ribonuclease H-like superfamily/Ribonuclease H"/>
    <property type="match status" value="1"/>
</dbReference>
<gene>
    <name evidence="3" type="ORF">DFP72DRAFT_807262</name>
</gene>
<dbReference type="Pfam" id="PF00075">
    <property type="entry name" value="RNase_H"/>
    <property type="match status" value="1"/>
</dbReference>
<dbReference type="PROSITE" id="PS50879">
    <property type="entry name" value="RNASE_H_1"/>
    <property type="match status" value="1"/>
</dbReference>
<dbReference type="EMBL" id="JACGCI010000017">
    <property type="protein sequence ID" value="KAF6758942.1"/>
    <property type="molecule type" value="Genomic_DNA"/>
</dbReference>
<dbReference type="SUPFAM" id="SSF53098">
    <property type="entry name" value="Ribonuclease H-like"/>
    <property type="match status" value="1"/>
</dbReference>
<dbReference type="InterPro" id="IPR036397">
    <property type="entry name" value="RNaseH_sf"/>
</dbReference>